<evidence type="ECO:0000256" key="2">
    <source>
        <dbReference type="PROSITE-ProRule" id="PRU00047"/>
    </source>
</evidence>
<evidence type="ECO:0000259" key="5">
    <source>
        <dbReference type="PROSITE" id="PS50994"/>
    </source>
</evidence>
<proteinExistence type="evidence at transcript level"/>
<dbReference type="InterPro" id="IPR036397">
    <property type="entry name" value="RNaseH_sf"/>
</dbReference>
<dbReference type="InterPro" id="IPR050951">
    <property type="entry name" value="Retrovirus_Pol_polyprotein"/>
</dbReference>
<organism evidence="6">
    <name type="scientific">Phallusia mammillata</name>
    <dbReference type="NCBI Taxonomy" id="59560"/>
    <lineage>
        <taxon>Eukaryota</taxon>
        <taxon>Metazoa</taxon>
        <taxon>Chordata</taxon>
        <taxon>Tunicata</taxon>
        <taxon>Ascidiacea</taxon>
        <taxon>Phlebobranchia</taxon>
        <taxon>Ascidiidae</taxon>
        <taxon>Phallusia</taxon>
    </lineage>
</organism>
<dbReference type="PROSITE" id="PS50158">
    <property type="entry name" value="ZF_CCHC"/>
    <property type="match status" value="1"/>
</dbReference>
<dbReference type="Gene3D" id="3.30.420.10">
    <property type="entry name" value="Ribonuclease H-like superfamily/Ribonuclease H"/>
    <property type="match status" value="1"/>
</dbReference>
<dbReference type="GO" id="GO:0015074">
    <property type="term" value="P:DNA integration"/>
    <property type="evidence" value="ECO:0007669"/>
    <property type="project" value="InterPro"/>
</dbReference>
<dbReference type="SUPFAM" id="SSF53098">
    <property type="entry name" value="Ribonuclease H-like"/>
    <property type="match status" value="1"/>
</dbReference>
<dbReference type="Gene3D" id="1.10.340.70">
    <property type="match status" value="1"/>
</dbReference>
<dbReference type="FunFam" id="3.30.420.10:FF:000063">
    <property type="entry name" value="Retrovirus-related Pol polyprotein from transposon 297-like Protein"/>
    <property type="match status" value="1"/>
</dbReference>
<dbReference type="EMBL" id="LR787305">
    <property type="protein sequence ID" value="CAB3263167.1"/>
    <property type="molecule type" value="mRNA"/>
</dbReference>
<accession>A0A6F9DI83</accession>
<dbReference type="Pfam" id="PF17921">
    <property type="entry name" value="Integrase_H2C2"/>
    <property type="match status" value="1"/>
</dbReference>
<evidence type="ECO:0000256" key="1">
    <source>
        <dbReference type="ARBA" id="ARBA00039658"/>
    </source>
</evidence>
<dbReference type="Pfam" id="PF00665">
    <property type="entry name" value="rve"/>
    <property type="match status" value="1"/>
</dbReference>
<name>A0A6F9DI83_9ASCI</name>
<dbReference type="InterPro" id="IPR041588">
    <property type="entry name" value="Integrase_H2C2"/>
</dbReference>
<feature type="domain" description="Integrase catalytic" evidence="5">
    <location>
        <begin position="527"/>
        <end position="695"/>
    </location>
</feature>
<feature type="region of interest" description="Disordered" evidence="3">
    <location>
        <begin position="768"/>
        <end position="820"/>
    </location>
</feature>
<dbReference type="Pfam" id="PF00098">
    <property type="entry name" value="zf-CCHC"/>
    <property type="match status" value="1"/>
</dbReference>
<evidence type="ECO:0000256" key="3">
    <source>
        <dbReference type="SAM" id="MobiDB-lite"/>
    </source>
</evidence>
<dbReference type="FunFam" id="1.10.340.70:FF:000003">
    <property type="entry name" value="Protein CBG25708"/>
    <property type="match status" value="1"/>
</dbReference>
<keyword evidence="2" id="KW-0479">Metal-binding</keyword>
<sequence length="820" mass="92415">MAQVFLTNQTPVTYKLLSNLAGQSSPVKTVNDLSIKEIEGFMKEQFDPKRFVIRERFKFWSNMQRKPGETVQELAARIRHDAGTCDFPSIKDPLDEALRTRFICSIGNEAVLKAIFKINADELTFTRAIEVAMQTEDAAKVVKETVYGTRGSVHKVRDAKKGFNTSTPTIDKFRKNTTCYRCGKPDHLAPDCRYKRATCKFCKRIGHLEIVCRKKQASVLPVQHVNSLLSMKPEADISPKLEVTVNINGKACLLEIDTATSGNFISVNFWKKIGKPSLKETNQRFNSATEHLVPILGAFEAKVKHMTTTCSLTMFVTEMPHLNLLGRCGIEALRISLDKLLCRTDNRVNVLSDASNQADAPLQHACKPVGEDADFDREESAHDTDTVCAITSLSLQVQPTDSALLRKESGKDPTLSKVMRFTREGWPSTIAYNDPVAKFRKVMDSLSTSYGCLLYGSRLVIPDSLRSAVLQILHQGHFGIQRMKQLARTAFYWPNIDDDITVLCHKCQTCAEHQNAPPKAPVHPWMMPEKPWSRLHIDHAVNFLGSNWLVMIDAHSKYPCIHQTQSMSSRTTMELLEQDFAHFGYPHTIVSDNAQAFMSAEFQDFCKQRGIVHLTGAPYFPATNGAAERLVQTFKKALKKSSKPPKEALQEFLLQYRRIPNASGFSPSELLNGRQIRAKIDTLLPSPAHLMQRKQVQATRKPVNITSFNIGDPCYALYLGPRRTEDARWVPATIIKRCGSRTFHVKVLPRGPIWRRHIDQLRARYASDEDLEPGAEESIPQAPTAGADSDMPLNRSSPSFGPDNPRRTKRSRKPPERFHF</sequence>
<dbReference type="SUPFAM" id="SSF57756">
    <property type="entry name" value="Retrovirus zinc finger-like domains"/>
    <property type="match status" value="1"/>
</dbReference>
<dbReference type="InterPro" id="IPR001584">
    <property type="entry name" value="Integrase_cat-core"/>
</dbReference>
<dbReference type="Gene3D" id="4.10.60.10">
    <property type="entry name" value="Zinc finger, CCHC-type"/>
    <property type="match status" value="1"/>
</dbReference>
<gene>
    <name evidence="6" type="primary">LOC104265771</name>
</gene>
<evidence type="ECO:0000259" key="4">
    <source>
        <dbReference type="PROSITE" id="PS50158"/>
    </source>
</evidence>
<dbReference type="GO" id="GO:0008270">
    <property type="term" value="F:zinc ion binding"/>
    <property type="evidence" value="ECO:0007669"/>
    <property type="project" value="UniProtKB-KW"/>
</dbReference>
<keyword evidence="2" id="KW-0863">Zinc-finger</keyword>
<dbReference type="PANTHER" id="PTHR37984:SF5">
    <property type="entry name" value="PROTEIN NYNRIN-LIKE"/>
    <property type="match status" value="1"/>
</dbReference>
<dbReference type="AlphaFoldDB" id="A0A6F9DI83"/>
<dbReference type="PROSITE" id="PS50994">
    <property type="entry name" value="INTEGRASE"/>
    <property type="match status" value="1"/>
</dbReference>
<reference evidence="6" key="1">
    <citation type="submission" date="2020-04" db="EMBL/GenBank/DDBJ databases">
        <authorList>
            <person name="Neveu A P."/>
        </authorList>
    </citation>
    <scope>NUCLEOTIDE SEQUENCE</scope>
    <source>
        <tissue evidence="6">Whole embryo</tissue>
    </source>
</reference>
<evidence type="ECO:0000313" key="6">
    <source>
        <dbReference type="EMBL" id="CAB3263167.1"/>
    </source>
</evidence>
<dbReference type="SMART" id="SM00343">
    <property type="entry name" value="ZnF_C2HC"/>
    <property type="match status" value="2"/>
</dbReference>
<dbReference type="InterPro" id="IPR036875">
    <property type="entry name" value="Znf_CCHC_sf"/>
</dbReference>
<dbReference type="InterPro" id="IPR012337">
    <property type="entry name" value="RNaseH-like_sf"/>
</dbReference>
<dbReference type="PANTHER" id="PTHR37984">
    <property type="entry name" value="PROTEIN CBG26694"/>
    <property type="match status" value="1"/>
</dbReference>
<dbReference type="GO" id="GO:0003676">
    <property type="term" value="F:nucleic acid binding"/>
    <property type="evidence" value="ECO:0007669"/>
    <property type="project" value="InterPro"/>
</dbReference>
<protein>
    <recommendedName>
        <fullName evidence="1">Gypsy retrotransposon integrase-like protein 1</fullName>
    </recommendedName>
</protein>
<feature type="domain" description="CCHC-type" evidence="4">
    <location>
        <begin position="179"/>
        <end position="193"/>
    </location>
</feature>
<dbReference type="InterPro" id="IPR001878">
    <property type="entry name" value="Znf_CCHC"/>
</dbReference>
<keyword evidence="2" id="KW-0862">Zinc</keyword>